<dbReference type="Gene3D" id="1.10.533.10">
    <property type="entry name" value="Death Domain, Fas"/>
    <property type="match status" value="1"/>
</dbReference>
<accession>A0A9D4D5V4</accession>
<dbReference type="InterPro" id="IPR001370">
    <property type="entry name" value="BIR_rpt"/>
</dbReference>
<evidence type="ECO:0000313" key="8">
    <source>
        <dbReference type="EMBL" id="KAH3739603.1"/>
    </source>
</evidence>
<evidence type="ECO:0000256" key="2">
    <source>
        <dbReference type="ARBA" id="ARBA00022723"/>
    </source>
</evidence>
<evidence type="ECO:0000256" key="4">
    <source>
        <dbReference type="ARBA" id="ARBA00022833"/>
    </source>
</evidence>
<dbReference type="SUPFAM" id="SSF57924">
    <property type="entry name" value="Inhibitor of apoptosis (IAP) repeat"/>
    <property type="match status" value="2"/>
</dbReference>
<dbReference type="InterPro" id="IPR001841">
    <property type="entry name" value="Znf_RING"/>
</dbReference>
<feature type="coiled-coil region" evidence="6">
    <location>
        <begin position="309"/>
        <end position="336"/>
    </location>
</feature>
<dbReference type="SMART" id="SM00238">
    <property type="entry name" value="BIR"/>
    <property type="match status" value="2"/>
</dbReference>
<dbReference type="EMBL" id="JAIWYP010000011">
    <property type="protein sequence ID" value="KAH3739603.1"/>
    <property type="molecule type" value="Genomic_DNA"/>
</dbReference>
<keyword evidence="6" id="KW-0175">Coiled coil</keyword>
<evidence type="ECO:0000259" key="7">
    <source>
        <dbReference type="PROSITE" id="PS50089"/>
    </source>
</evidence>
<dbReference type="OrthoDB" id="6054592at2759"/>
<comment type="similarity">
    <text evidence="1">Belongs to the IAP family.</text>
</comment>
<dbReference type="AlphaFoldDB" id="A0A9D4D5V4"/>
<comment type="caution">
    <text evidence="8">The sequence shown here is derived from an EMBL/GenBank/DDBJ whole genome shotgun (WGS) entry which is preliminary data.</text>
</comment>
<reference evidence="8" key="2">
    <citation type="submission" date="2020-11" db="EMBL/GenBank/DDBJ databases">
        <authorList>
            <person name="McCartney M.A."/>
            <person name="Auch B."/>
            <person name="Kono T."/>
            <person name="Mallez S."/>
            <person name="Becker A."/>
            <person name="Gohl D.M."/>
            <person name="Silverstein K.A.T."/>
            <person name="Koren S."/>
            <person name="Bechman K.B."/>
            <person name="Herman A."/>
            <person name="Abrahante J.E."/>
            <person name="Garbe J."/>
        </authorList>
    </citation>
    <scope>NUCLEOTIDE SEQUENCE</scope>
    <source>
        <strain evidence="8">Duluth1</strain>
        <tissue evidence="8">Whole animal</tissue>
    </source>
</reference>
<dbReference type="GO" id="GO:0043066">
    <property type="term" value="P:negative regulation of apoptotic process"/>
    <property type="evidence" value="ECO:0007669"/>
    <property type="project" value="TreeGrafter"/>
</dbReference>
<organism evidence="8 9">
    <name type="scientific">Dreissena polymorpha</name>
    <name type="common">Zebra mussel</name>
    <name type="synonym">Mytilus polymorpha</name>
    <dbReference type="NCBI Taxonomy" id="45954"/>
    <lineage>
        <taxon>Eukaryota</taxon>
        <taxon>Metazoa</taxon>
        <taxon>Spiralia</taxon>
        <taxon>Lophotrochozoa</taxon>
        <taxon>Mollusca</taxon>
        <taxon>Bivalvia</taxon>
        <taxon>Autobranchia</taxon>
        <taxon>Heteroconchia</taxon>
        <taxon>Euheterodonta</taxon>
        <taxon>Imparidentia</taxon>
        <taxon>Neoheterodontei</taxon>
        <taxon>Myida</taxon>
        <taxon>Dreissenoidea</taxon>
        <taxon>Dreissenidae</taxon>
        <taxon>Dreissena</taxon>
    </lineage>
</organism>
<dbReference type="GO" id="GO:0008270">
    <property type="term" value="F:zinc ion binding"/>
    <property type="evidence" value="ECO:0007669"/>
    <property type="project" value="UniProtKB-KW"/>
</dbReference>
<keyword evidence="2" id="KW-0479">Metal-binding</keyword>
<reference evidence="8" key="1">
    <citation type="journal article" date="2019" name="bioRxiv">
        <title>The Genome of the Zebra Mussel, Dreissena polymorpha: A Resource for Invasive Species Research.</title>
        <authorList>
            <person name="McCartney M.A."/>
            <person name="Auch B."/>
            <person name="Kono T."/>
            <person name="Mallez S."/>
            <person name="Zhang Y."/>
            <person name="Obille A."/>
            <person name="Becker A."/>
            <person name="Abrahante J.E."/>
            <person name="Garbe J."/>
            <person name="Badalamenti J.P."/>
            <person name="Herman A."/>
            <person name="Mangelson H."/>
            <person name="Liachko I."/>
            <person name="Sullivan S."/>
            <person name="Sone E.D."/>
            <person name="Koren S."/>
            <person name="Silverstein K.A.T."/>
            <person name="Beckman K.B."/>
            <person name="Gohl D.M."/>
        </authorList>
    </citation>
    <scope>NUCLEOTIDE SEQUENCE</scope>
    <source>
        <strain evidence="8">Duluth1</strain>
        <tissue evidence="8">Whole animal</tissue>
    </source>
</reference>
<dbReference type="GO" id="GO:0005634">
    <property type="term" value="C:nucleus"/>
    <property type="evidence" value="ECO:0007669"/>
    <property type="project" value="TreeGrafter"/>
</dbReference>
<gene>
    <name evidence="8" type="ORF">DPMN_046257</name>
</gene>
<dbReference type="Pfam" id="PF13920">
    <property type="entry name" value="zf-C3HC4_3"/>
    <property type="match status" value="1"/>
</dbReference>
<evidence type="ECO:0000256" key="5">
    <source>
        <dbReference type="PROSITE-ProRule" id="PRU00175"/>
    </source>
</evidence>
<dbReference type="PROSITE" id="PS50089">
    <property type="entry name" value="ZF_RING_2"/>
    <property type="match status" value="1"/>
</dbReference>
<dbReference type="Proteomes" id="UP000828390">
    <property type="component" value="Unassembled WGS sequence"/>
</dbReference>
<dbReference type="CDD" id="cd00022">
    <property type="entry name" value="BIR"/>
    <property type="match status" value="2"/>
</dbReference>
<dbReference type="InterPro" id="IPR050784">
    <property type="entry name" value="IAP"/>
</dbReference>
<feature type="domain" description="RING-type" evidence="7">
    <location>
        <begin position="437"/>
        <end position="472"/>
    </location>
</feature>
<dbReference type="FunFam" id="1.10.1170.10:FF:000002">
    <property type="entry name" value="Baculoviral IAP repeat containing 7"/>
    <property type="match status" value="1"/>
</dbReference>
<keyword evidence="4" id="KW-0862">Zinc</keyword>
<keyword evidence="9" id="KW-1185">Reference proteome</keyword>
<proteinExistence type="inferred from homology"/>
<evidence type="ECO:0000256" key="1">
    <source>
        <dbReference type="ARBA" id="ARBA00006672"/>
    </source>
</evidence>
<evidence type="ECO:0000313" key="9">
    <source>
        <dbReference type="Proteomes" id="UP000828390"/>
    </source>
</evidence>
<dbReference type="PANTHER" id="PTHR10044:SF139">
    <property type="entry name" value="DEATH-ASSOCIATED INHIBITOR OF APOPTOSIS 2"/>
    <property type="match status" value="1"/>
</dbReference>
<dbReference type="PANTHER" id="PTHR10044">
    <property type="entry name" value="INHIBITOR OF APOPTOSIS"/>
    <property type="match status" value="1"/>
</dbReference>
<keyword evidence="3 5" id="KW-0863">Zinc-finger</keyword>
<dbReference type="PROSITE" id="PS01282">
    <property type="entry name" value="BIR_REPEAT_1"/>
    <property type="match status" value="1"/>
</dbReference>
<dbReference type="Gene3D" id="1.10.8.10">
    <property type="entry name" value="DNA helicase RuvA subunit, C-terminal domain"/>
    <property type="match status" value="1"/>
</dbReference>
<dbReference type="InterPro" id="IPR011029">
    <property type="entry name" value="DEATH-like_dom_sf"/>
</dbReference>
<name>A0A9D4D5V4_DREPO</name>
<protein>
    <recommendedName>
        <fullName evidence="7">RING-type domain-containing protein</fullName>
    </recommendedName>
</protein>
<evidence type="ECO:0000256" key="6">
    <source>
        <dbReference type="SAM" id="Coils"/>
    </source>
</evidence>
<dbReference type="Pfam" id="PF00653">
    <property type="entry name" value="BIR"/>
    <property type="match status" value="2"/>
</dbReference>
<dbReference type="GO" id="GO:0005737">
    <property type="term" value="C:cytoplasm"/>
    <property type="evidence" value="ECO:0007669"/>
    <property type="project" value="TreeGrafter"/>
</dbReference>
<dbReference type="GO" id="GO:0043027">
    <property type="term" value="F:cysteine-type endopeptidase inhibitor activity involved in apoptotic process"/>
    <property type="evidence" value="ECO:0007669"/>
    <property type="project" value="TreeGrafter"/>
</dbReference>
<dbReference type="Gene3D" id="1.10.1170.10">
    <property type="entry name" value="Inhibitor Of Apoptosis Protein (2mihbC-IAP-1), Chain A"/>
    <property type="match status" value="2"/>
</dbReference>
<sequence length="486" mass="55186">MDDDDEEPEDYAPDPRDYYSHFYRESERLETFHDWPPWAHVNKNELAKNGFMYLHVSDRVQCVFCRASLGSFKAGDVVANEHRKYCPECPFAFGYECGNIPIPSSSRVQQATQNVQSLIVTDRARPAAAGHFAHHSPNRAVNAIAVPQSHSETSILSSESIQEAAAVITEPKYRDWADEHTRLRSYRGWPAQMRQTPRDLAAAGLLYMGQGDRCKCYWCGGELHGWEPDDDPWVEHAKWFPQCGFVRQKKGVEYIRIIKNGERANVESSSNQDFLRRPHVLAALNDYGYTQEQVLEALHTYGVLNLVNAQDIRKYVEELKSKRQAAQTQAMLAESLASTYPSLSNHLINRSDSSVAMTDRGLQVAQPSDDMGASSGQLCSEDLRMEVVEESQHPDSLTNQRMQNLSLISNSSSSISNHSDVEAVLQENELLKERHMCKICMDKEVCITFLPCRHLATCEDCNELLNICPICRAPVEKRVRVRWSTR</sequence>
<dbReference type="PROSITE" id="PS50143">
    <property type="entry name" value="BIR_REPEAT_2"/>
    <property type="match status" value="2"/>
</dbReference>
<evidence type="ECO:0000256" key="3">
    <source>
        <dbReference type="ARBA" id="ARBA00022771"/>
    </source>
</evidence>
<dbReference type="GO" id="GO:0051726">
    <property type="term" value="P:regulation of cell cycle"/>
    <property type="evidence" value="ECO:0007669"/>
    <property type="project" value="TreeGrafter"/>
</dbReference>